<evidence type="ECO:0000256" key="7">
    <source>
        <dbReference type="ARBA" id="ARBA00023136"/>
    </source>
</evidence>
<evidence type="ECO:0000256" key="2">
    <source>
        <dbReference type="ARBA" id="ARBA00022692"/>
    </source>
</evidence>
<dbReference type="Pfam" id="PF10261">
    <property type="entry name" value="FIT"/>
    <property type="match status" value="2"/>
</dbReference>
<gene>
    <name evidence="10" type="primary">EOG090X07YX</name>
</gene>
<dbReference type="PANTHER" id="PTHR23129:SF0">
    <property type="entry name" value="ACYL-COENZYME A DIPHOSPHATASE FITM2"/>
    <property type="match status" value="1"/>
</dbReference>
<dbReference type="GO" id="GO:0019915">
    <property type="term" value="P:lipid storage"/>
    <property type="evidence" value="ECO:0007669"/>
    <property type="project" value="InterPro"/>
</dbReference>
<dbReference type="PANTHER" id="PTHR23129">
    <property type="entry name" value="ACYL-COENZYME A DIPHOSPHATASE FITM2"/>
    <property type="match status" value="1"/>
</dbReference>
<keyword evidence="7 9" id="KW-0472">Membrane</keyword>
<keyword evidence="2 9" id="KW-0812">Transmembrane</keyword>
<name>A0A4Y7NIL8_9CRUS</name>
<evidence type="ECO:0000256" key="5">
    <source>
        <dbReference type="ARBA" id="ARBA00022989"/>
    </source>
</evidence>
<dbReference type="GO" id="GO:0034389">
    <property type="term" value="P:lipid droplet organization"/>
    <property type="evidence" value="ECO:0007669"/>
    <property type="project" value="InterPro"/>
</dbReference>
<dbReference type="EMBL" id="LR023452">
    <property type="protein sequence ID" value="SVE93071.1"/>
    <property type="molecule type" value="mRNA"/>
</dbReference>
<feature type="transmembrane region" description="Helical" evidence="9">
    <location>
        <begin position="104"/>
        <end position="123"/>
    </location>
</feature>
<evidence type="ECO:0000256" key="6">
    <source>
        <dbReference type="ARBA" id="ARBA00023098"/>
    </source>
</evidence>
<evidence type="ECO:0000313" key="10">
    <source>
        <dbReference type="EMBL" id="SVE93071.1"/>
    </source>
</evidence>
<comment type="subcellular location">
    <subcellularLocation>
        <location evidence="1">Endoplasmic reticulum membrane</location>
        <topology evidence="1">Multi-pass membrane protein</topology>
    </subcellularLocation>
</comment>
<dbReference type="InterPro" id="IPR019388">
    <property type="entry name" value="FIT"/>
</dbReference>
<evidence type="ECO:0000256" key="1">
    <source>
        <dbReference type="ARBA" id="ARBA00004477"/>
    </source>
</evidence>
<protein>
    <submittedName>
        <fullName evidence="10">EOG090X07YX</fullName>
    </submittedName>
</protein>
<keyword evidence="5 9" id="KW-1133">Transmembrane helix</keyword>
<evidence type="ECO:0000256" key="9">
    <source>
        <dbReference type="SAM" id="Phobius"/>
    </source>
</evidence>
<accession>A0A4Y7NIL8</accession>
<evidence type="ECO:0000256" key="4">
    <source>
        <dbReference type="ARBA" id="ARBA00022824"/>
    </source>
</evidence>
<proteinExistence type="evidence at transcript level"/>
<feature type="transmembrane region" description="Helical" evidence="9">
    <location>
        <begin position="255"/>
        <end position="282"/>
    </location>
</feature>
<feature type="transmembrane region" description="Helical" evidence="9">
    <location>
        <begin position="180"/>
        <end position="200"/>
    </location>
</feature>
<dbReference type="HAMAP" id="MF_03230">
    <property type="entry name" value="FITM2"/>
    <property type="match status" value="1"/>
</dbReference>
<sequence length="374" mass="42484">MAKKTGGRNNTLTNGLNFRPQAELNKTEKKGTKPLPEPSTIPHVLLLLIVHLCKKVLYVDTNIKVGIYIMFVFFGSILGDVLPIPNTYFSRKGNFFNVYFVKLSWGWTMASVGLFVWLTSTVYSCADKIKIRRQMLRLIIATIIWYVCTSTINIVEESYGYCSKSAHVTKKQCLAKGLSWYGFSISGHAFILIYCTLIIMEEAKALIGWEGIKDHLRNEEHNRTAIDAGVQTPLDSLTNEQLTILKEKYEKYTPYIRLSFISMTLLTIIWDVMLVATVLYFHSTPEKFAASVIAVVIWFFTYRFVYHRRILGIPLPGEGSFQYMQSAYTGRRSSLILGKNEKIQTFLGMPLNFPKSPQSVAEQGSAKTSEKASR</sequence>
<feature type="transmembrane region" description="Helical" evidence="9">
    <location>
        <begin position="288"/>
        <end position="306"/>
    </location>
</feature>
<organism evidence="10">
    <name type="scientific">Moina brachiata</name>
    <dbReference type="NCBI Taxonomy" id="675436"/>
    <lineage>
        <taxon>Eukaryota</taxon>
        <taxon>Metazoa</taxon>
        <taxon>Ecdysozoa</taxon>
        <taxon>Arthropoda</taxon>
        <taxon>Crustacea</taxon>
        <taxon>Branchiopoda</taxon>
        <taxon>Diplostraca</taxon>
        <taxon>Cladocera</taxon>
        <taxon>Anomopoda</taxon>
        <taxon>Moinidae</taxon>
        <taxon>Moina</taxon>
    </lineage>
</organism>
<feature type="transmembrane region" description="Helical" evidence="9">
    <location>
        <begin position="65"/>
        <end position="84"/>
    </location>
</feature>
<evidence type="ECO:0000256" key="3">
    <source>
        <dbReference type="ARBA" id="ARBA00022801"/>
    </source>
</evidence>
<keyword evidence="4" id="KW-0256">Endoplasmic reticulum</keyword>
<dbReference type="InterPro" id="IPR046401">
    <property type="entry name" value="FITM1/2"/>
</dbReference>
<keyword evidence="3" id="KW-0378">Hydrolase</keyword>
<feature type="region of interest" description="Disordered" evidence="8">
    <location>
        <begin position="354"/>
        <end position="374"/>
    </location>
</feature>
<keyword evidence="6" id="KW-0443">Lipid metabolism</keyword>
<reference evidence="10" key="1">
    <citation type="submission" date="2018-08" db="EMBL/GenBank/DDBJ databases">
        <authorList>
            <person name="Cornetti L."/>
        </authorList>
    </citation>
    <scope>NUCLEOTIDE SEQUENCE</scope>
    <source>
        <strain evidence="10">DE-FRO-2-1</strain>
    </source>
</reference>
<dbReference type="GO" id="GO:0010945">
    <property type="term" value="F:coenzyme A diphosphatase activity"/>
    <property type="evidence" value="ECO:0007669"/>
    <property type="project" value="InterPro"/>
</dbReference>
<evidence type="ECO:0000256" key="8">
    <source>
        <dbReference type="SAM" id="MobiDB-lite"/>
    </source>
</evidence>
<feature type="transmembrane region" description="Helical" evidence="9">
    <location>
        <begin position="135"/>
        <end position="155"/>
    </location>
</feature>
<dbReference type="GO" id="GO:0008654">
    <property type="term" value="P:phospholipid biosynthetic process"/>
    <property type="evidence" value="ECO:0007669"/>
    <property type="project" value="TreeGrafter"/>
</dbReference>
<feature type="compositionally biased region" description="Polar residues" evidence="8">
    <location>
        <begin position="355"/>
        <end position="367"/>
    </location>
</feature>
<dbReference type="GO" id="GO:0005789">
    <property type="term" value="C:endoplasmic reticulum membrane"/>
    <property type="evidence" value="ECO:0007669"/>
    <property type="project" value="UniProtKB-SubCell"/>
</dbReference>
<dbReference type="AlphaFoldDB" id="A0A4Y7NIL8"/>